<dbReference type="EMBL" id="MCFE01000589">
    <property type="protein sequence ID" value="ORX85505.1"/>
    <property type="molecule type" value="Genomic_DNA"/>
</dbReference>
<evidence type="ECO:0000256" key="3">
    <source>
        <dbReference type="ARBA" id="ARBA00022771"/>
    </source>
</evidence>
<feature type="compositionally biased region" description="Polar residues" evidence="6">
    <location>
        <begin position="158"/>
        <end position="168"/>
    </location>
</feature>
<dbReference type="GO" id="GO:0008270">
    <property type="term" value="F:zinc ion binding"/>
    <property type="evidence" value="ECO:0007669"/>
    <property type="project" value="UniProtKB-KW"/>
</dbReference>
<dbReference type="SUPFAM" id="SSF118310">
    <property type="entry name" value="AN1-like Zinc finger"/>
    <property type="match status" value="2"/>
</dbReference>
<dbReference type="InterPro" id="IPR000058">
    <property type="entry name" value="Znf_AN1"/>
</dbReference>
<dbReference type="Pfam" id="PF01428">
    <property type="entry name" value="zf-AN1"/>
    <property type="match status" value="2"/>
</dbReference>
<dbReference type="InParanoid" id="A0A1Y1XIC8"/>
<evidence type="ECO:0000256" key="4">
    <source>
        <dbReference type="ARBA" id="ARBA00022833"/>
    </source>
</evidence>
<organism evidence="8 9">
    <name type="scientific">Basidiobolus meristosporus CBS 931.73</name>
    <dbReference type="NCBI Taxonomy" id="1314790"/>
    <lineage>
        <taxon>Eukaryota</taxon>
        <taxon>Fungi</taxon>
        <taxon>Fungi incertae sedis</taxon>
        <taxon>Zoopagomycota</taxon>
        <taxon>Entomophthoromycotina</taxon>
        <taxon>Basidiobolomycetes</taxon>
        <taxon>Basidiobolales</taxon>
        <taxon>Basidiobolaceae</taxon>
        <taxon>Basidiobolus</taxon>
    </lineage>
</organism>
<dbReference type="PANTHER" id="PTHR14677:SF40">
    <property type="entry name" value="CDC48-ASSOCIATED UBIQUITIN-LIKE_ZINC FINGER PROTEIN 1"/>
    <property type="match status" value="1"/>
</dbReference>
<dbReference type="AlphaFoldDB" id="A0A1Y1XIC8"/>
<dbReference type="InterPro" id="IPR057357">
    <property type="entry name" value="Znf-C2H2_ZFAND2A/B"/>
</dbReference>
<dbReference type="OrthoDB" id="431929at2759"/>
<keyword evidence="1" id="KW-0479">Metal-binding</keyword>
<proteinExistence type="predicted"/>
<dbReference type="STRING" id="1314790.A0A1Y1XIC8"/>
<keyword evidence="9" id="KW-1185">Reference proteome</keyword>
<feature type="domain" description="AN1-type" evidence="7">
    <location>
        <begin position="4"/>
        <end position="52"/>
    </location>
</feature>
<evidence type="ECO:0000313" key="8">
    <source>
        <dbReference type="EMBL" id="ORX85505.1"/>
    </source>
</evidence>
<evidence type="ECO:0000256" key="2">
    <source>
        <dbReference type="ARBA" id="ARBA00022737"/>
    </source>
</evidence>
<keyword evidence="3 5" id="KW-0863">Zinc-finger</keyword>
<dbReference type="SMART" id="SM00154">
    <property type="entry name" value="ZnF_AN1"/>
    <property type="match status" value="2"/>
</dbReference>
<feature type="domain" description="AN1-type" evidence="7">
    <location>
        <begin position="96"/>
        <end position="144"/>
    </location>
</feature>
<evidence type="ECO:0000256" key="5">
    <source>
        <dbReference type="PROSITE-ProRule" id="PRU00449"/>
    </source>
</evidence>
<sequence length="186" mass="21067">MELPHIGKNCALNDCHQLDFLPYKCHLCKRDFCQDHWRPENHQCQYESEVSDVRVPVCPLCAKPVPVNKGENPNRRIDEHIRKGCIEPATTTDRSPAYKNVCSYRTCKTKVLVSAKCPSCHKQYCLKHRFETDHDCTKDAKTGGTSKAPKRALFHGTKSGQPSSQPNPRQEHQKPGKAKNKGCIIS</sequence>
<evidence type="ECO:0000313" key="9">
    <source>
        <dbReference type="Proteomes" id="UP000193498"/>
    </source>
</evidence>
<evidence type="ECO:0000256" key="6">
    <source>
        <dbReference type="SAM" id="MobiDB-lite"/>
    </source>
</evidence>
<dbReference type="Pfam" id="PF25403">
    <property type="entry name" value="zf-C2H2_ZFAND2"/>
    <property type="match status" value="1"/>
</dbReference>
<dbReference type="Gene3D" id="4.10.1110.10">
    <property type="entry name" value="AN1-like Zinc finger"/>
    <property type="match status" value="2"/>
</dbReference>
<accession>A0A1Y1XIC8</accession>
<feature type="region of interest" description="Disordered" evidence="6">
    <location>
        <begin position="136"/>
        <end position="186"/>
    </location>
</feature>
<dbReference type="PROSITE" id="PS51039">
    <property type="entry name" value="ZF_AN1"/>
    <property type="match status" value="2"/>
</dbReference>
<evidence type="ECO:0000256" key="1">
    <source>
        <dbReference type="ARBA" id="ARBA00022723"/>
    </source>
</evidence>
<dbReference type="Proteomes" id="UP000193498">
    <property type="component" value="Unassembled WGS sequence"/>
</dbReference>
<protein>
    <recommendedName>
        <fullName evidence="7">AN1-type domain-containing protein</fullName>
    </recommendedName>
</protein>
<comment type="caution">
    <text evidence="8">The sequence shown here is derived from an EMBL/GenBank/DDBJ whole genome shotgun (WGS) entry which is preliminary data.</text>
</comment>
<dbReference type="GO" id="GO:0005737">
    <property type="term" value="C:cytoplasm"/>
    <property type="evidence" value="ECO:0007669"/>
    <property type="project" value="TreeGrafter"/>
</dbReference>
<reference evidence="8 9" key="1">
    <citation type="submission" date="2016-07" db="EMBL/GenBank/DDBJ databases">
        <title>Pervasive Adenine N6-methylation of Active Genes in Fungi.</title>
        <authorList>
            <consortium name="DOE Joint Genome Institute"/>
            <person name="Mondo S.J."/>
            <person name="Dannebaum R.O."/>
            <person name="Kuo R.C."/>
            <person name="Labutti K."/>
            <person name="Haridas S."/>
            <person name="Kuo A."/>
            <person name="Salamov A."/>
            <person name="Ahrendt S.R."/>
            <person name="Lipzen A."/>
            <person name="Sullivan W."/>
            <person name="Andreopoulos W.B."/>
            <person name="Clum A."/>
            <person name="Lindquist E."/>
            <person name="Daum C."/>
            <person name="Ramamoorthy G.K."/>
            <person name="Gryganskyi A."/>
            <person name="Culley D."/>
            <person name="Magnuson J.K."/>
            <person name="James T.Y."/>
            <person name="O'Malley M.A."/>
            <person name="Stajich J.E."/>
            <person name="Spatafora J.W."/>
            <person name="Visel A."/>
            <person name="Grigoriev I.V."/>
        </authorList>
    </citation>
    <scope>NUCLEOTIDE SEQUENCE [LARGE SCALE GENOMIC DNA]</scope>
    <source>
        <strain evidence="8 9">CBS 931.73</strain>
    </source>
</reference>
<gene>
    <name evidence="8" type="ORF">K493DRAFT_319957</name>
</gene>
<keyword evidence="2" id="KW-0677">Repeat</keyword>
<evidence type="ECO:0000259" key="7">
    <source>
        <dbReference type="PROSITE" id="PS51039"/>
    </source>
</evidence>
<name>A0A1Y1XIC8_9FUNG</name>
<dbReference type="PANTHER" id="PTHR14677">
    <property type="entry name" value="ARSENITE INDUCUBLE RNA ASSOCIATED PROTEIN AIP-1-RELATED"/>
    <property type="match status" value="1"/>
</dbReference>
<dbReference type="InterPro" id="IPR035896">
    <property type="entry name" value="AN1-like_Znf"/>
</dbReference>
<keyword evidence="4" id="KW-0862">Zinc</keyword>